<feature type="compositionally biased region" description="Low complexity" evidence="1">
    <location>
        <begin position="79"/>
        <end position="101"/>
    </location>
</feature>
<dbReference type="AlphaFoldDB" id="A0ABD0QTE1"/>
<dbReference type="Proteomes" id="UP001529510">
    <property type="component" value="Unassembled WGS sequence"/>
</dbReference>
<gene>
    <name evidence="2" type="ORF">M9458_016586</name>
</gene>
<dbReference type="EMBL" id="JAMKFB020000007">
    <property type="protein sequence ID" value="KAL0189487.1"/>
    <property type="molecule type" value="Genomic_DNA"/>
</dbReference>
<keyword evidence="3" id="KW-1185">Reference proteome</keyword>
<proteinExistence type="predicted"/>
<dbReference type="PANTHER" id="PTHR12784">
    <property type="entry name" value="STEERIN"/>
    <property type="match status" value="1"/>
</dbReference>
<dbReference type="PANTHER" id="PTHR12784:SF6">
    <property type="entry name" value="NEURON NAVIGATOR 2"/>
    <property type="match status" value="1"/>
</dbReference>
<feature type="region of interest" description="Disordered" evidence="1">
    <location>
        <begin position="1"/>
        <end position="23"/>
    </location>
</feature>
<sequence length="101" mass="10760">TDAEKHSAAERNTAWSSDEVKMKSDGGLDCGIKMEANLKWRRNPSDVSEESDKSSSGRKTAPITQTGSWRRGMSAQVGVTVPRTKSTTGTTGSGVIKTQGT</sequence>
<evidence type="ECO:0000313" key="3">
    <source>
        <dbReference type="Proteomes" id="UP001529510"/>
    </source>
</evidence>
<dbReference type="InterPro" id="IPR039041">
    <property type="entry name" value="Nav/unc-53"/>
</dbReference>
<comment type="caution">
    <text evidence="2">The sequence shown here is derived from an EMBL/GenBank/DDBJ whole genome shotgun (WGS) entry which is preliminary data.</text>
</comment>
<feature type="non-terminal residue" evidence="2">
    <location>
        <position position="1"/>
    </location>
</feature>
<accession>A0ABD0QTE1</accession>
<evidence type="ECO:0000313" key="2">
    <source>
        <dbReference type="EMBL" id="KAL0189487.1"/>
    </source>
</evidence>
<protein>
    <submittedName>
        <fullName evidence="2">Uncharacterized protein</fullName>
    </submittedName>
</protein>
<feature type="region of interest" description="Disordered" evidence="1">
    <location>
        <begin position="41"/>
        <end position="101"/>
    </location>
</feature>
<evidence type="ECO:0000256" key="1">
    <source>
        <dbReference type="SAM" id="MobiDB-lite"/>
    </source>
</evidence>
<name>A0ABD0QTE1_CIRMR</name>
<feature type="non-terminal residue" evidence="2">
    <location>
        <position position="101"/>
    </location>
</feature>
<organism evidence="2 3">
    <name type="scientific">Cirrhinus mrigala</name>
    <name type="common">Mrigala</name>
    <dbReference type="NCBI Taxonomy" id="683832"/>
    <lineage>
        <taxon>Eukaryota</taxon>
        <taxon>Metazoa</taxon>
        <taxon>Chordata</taxon>
        <taxon>Craniata</taxon>
        <taxon>Vertebrata</taxon>
        <taxon>Euteleostomi</taxon>
        <taxon>Actinopterygii</taxon>
        <taxon>Neopterygii</taxon>
        <taxon>Teleostei</taxon>
        <taxon>Ostariophysi</taxon>
        <taxon>Cypriniformes</taxon>
        <taxon>Cyprinidae</taxon>
        <taxon>Labeoninae</taxon>
        <taxon>Labeonini</taxon>
        <taxon>Cirrhinus</taxon>
    </lineage>
</organism>
<reference evidence="2 3" key="1">
    <citation type="submission" date="2024-05" db="EMBL/GenBank/DDBJ databases">
        <title>Genome sequencing and assembly of Indian major carp, Cirrhinus mrigala (Hamilton, 1822).</title>
        <authorList>
            <person name="Mohindra V."/>
            <person name="Chowdhury L.M."/>
            <person name="Lal K."/>
            <person name="Jena J.K."/>
        </authorList>
    </citation>
    <scope>NUCLEOTIDE SEQUENCE [LARGE SCALE GENOMIC DNA]</scope>
    <source>
        <strain evidence="2">CM1030</strain>
        <tissue evidence="2">Blood</tissue>
    </source>
</reference>